<dbReference type="STRING" id="386301.SAMN05216282_10641"/>
<feature type="transmembrane region" description="Helical" evidence="6">
    <location>
        <begin position="126"/>
        <end position="143"/>
    </location>
</feature>
<dbReference type="PANTHER" id="PTHR37422">
    <property type="entry name" value="TEICHURONIC ACID BIOSYNTHESIS PROTEIN TUAE"/>
    <property type="match status" value="1"/>
</dbReference>
<gene>
    <name evidence="8" type="ORF">SAMN05216282_10641</name>
</gene>
<dbReference type="Proteomes" id="UP000198701">
    <property type="component" value="Unassembled WGS sequence"/>
</dbReference>
<dbReference type="InterPro" id="IPR007016">
    <property type="entry name" value="O-antigen_ligase-rel_domated"/>
</dbReference>
<proteinExistence type="predicted"/>
<comment type="subcellular location">
    <subcellularLocation>
        <location evidence="1">Membrane</location>
        <topology evidence="1">Multi-pass membrane protein</topology>
    </subcellularLocation>
</comment>
<evidence type="ECO:0000256" key="4">
    <source>
        <dbReference type="ARBA" id="ARBA00023136"/>
    </source>
</evidence>
<name>A0A1G9BWK4_9MICO</name>
<feature type="transmembrane region" description="Helical" evidence="6">
    <location>
        <begin position="281"/>
        <end position="300"/>
    </location>
</feature>
<evidence type="ECO:0000313" key="9">
    <source>
        <dbReference type="Proteomes" id="UP000198701"/>
    </source>
</evidence>
<organism evidence="8 9">
    <name type="scientific">Cryobacterium psychrotolerans</name>
    <dbReference type="NCBI Taxonomy" id="386301"/>
    <lineage>
        <taxon>Bacteria</taxon>
        <taxon>Bacillati</taxon>
        <taxon>Actinomycetota</taxon>
        <taxon>Actinomycetes</taxon>
        <taxon>Micrococcales</taxon>
        <taxon>Microbacteriaceae</taxon>
        <taxon>Cryobacterium</taxon>
    </lineage>
</organism>
<feature type="compositionally biased region" description="Basic and acidic residues" evidence="5">
    <location>
        <begin position="331"/>
        <end position="341"/>
    </location>
</feature>
<feature type="transmembrane region" description="Helical" evidence="6">
    <location>
        <begin position="34"/>
        <end position="51"/>
    </location>
</feature>
<dbReference type="EMBL" id="FNFU01000006">
    <property type="protein sequence ID" value="SDK43345.1"/>
    <property type="molecule type" value="Genomic_DNA"/>
</dbReference>
<dbReference type="InterPro" id="IPR051533">
    <property type="entry name" value="WaaL-like"/>
</dbReference>
<keyword evidence="9" id="KW-1185">Reference proteome</keyword>
<sequence>MKVDATNLFAIAFTLWCVISQTWALNTEATGLAIQNHLAVLAIFLAIRTSIFTRRGLLLIAWGYLAGCLVATYQLFRQNPSASVSSEFSNARLGIEGLNINYVAYALAVGLAVIILLWADLRDKRVRALLAVSAVPICMAIWFSGTRGAFLAAALLVVWLVIYRMRPPLTLGLAWVAVGITGGAIATGLADAVLKVVDADSARSTGDLAGRLTVWPAAREVLGDNILTGVGAGGFRTVSDLGIGAHNVILEIGTGTGLVGIVLFLGVYISALTSATAGAPIRLRSLLVGSILLVSAPMYLSGHWELSAAGWIVLALYSRISVLQGQPYSAEPERPGEERRAAARSRF</sequence>
<dbReference type="AlphaFoldDB" id="A0A1G9BWK4"/>
<feature type="transmembrane region" description="Helical" evidence="6">
    <location>
        <begin position="248"/>
        <end position="269"/>
    </location>
</feature>
<keyword evidence="4 6" id="KW-0472">Membrane</keyword>
<evidence type="ECO:0000259" key="7">
    <source>
        <dbReference type="Pfam" id="PF04932"/>
    </source>
</evidence>
<evidence type="ECO:0000256" key="5">
    <source>
        <dbReference type="SAM" id="MobiDB-lite"/>
    </source>
</evidence>
<evidence type="ECO:0000256" key="2">
    <source>
        <dbReference type="ARBA" id="ARBA00022692"/>
    </source>
</evidence>
<dbReference type="GO" id="GO:0016874">
    <property type="term" value="F:ligase activity"/>
    <property type="evidence" value="ECO:0007669"/>
    <property type="project" value="UniProtKB-KW"/>
</dbReference>
<feature type="transmembrane region" description="Helical" evidence="6">
    <location>
        <begin position="102"/>
        <end position="119"/>
    </location>
</feature>
<feature type="transmembrane region" description="Helical" evidence="6">
    <location>
        <begin position="149"/>
        <end position="165"/>
    </location>
</feature>
<feature type="transmembrane region" description="Helical" evidence="6">
    <location>
        <begin position="172"/>
        <end position="194"/>
    </location>
</feature>
<dbReference type="GO" id="GO:0016020">
    <property type="term" value="C:membrane"/>
    <property type="evidence" value="ECO:0007669"/>
    <property type="project" value="UniProtKB-SubCell"/>
</dbReference>
<keyword evidence="3 6" id="KW-1133">Transmembrane helix</keyword>
<evidence type="ECO:0000256" key="6">
    <source>
        <dbReference type="SAM" id="Phobius"/>
    </source>
</evidence>
<dbReference type="PANTHER" id="PTHR37422:SF13">
    <property type="entry name" value="LIPOPOLYSACCHARIDE BIOSYNTHESIS PROTEIN PA4999-RELATED"/>
    <property type="match status" value="1"/>
</dbReference>
<protein>
    <submittedName>
        <fullName evidence="8">O-Antigen ligase</fullName>
    </submittedName>
</protein>
<keyword evidence="2 6" id="KW-0812">Transmembrane</keyword>
<evidence type="ECO:0000256" key="3">
    <source>
        <dbReference type="ARBA" id="ARBA00022989"/>
    </source>
</evidence>
<accession>A0A1G9BWK4</accession>
<keyword evidence="8" id="KW-0436">Ligase</keyword>
<feature type="transmembrane region" description="Helical" evidence="6">
    <location>
        <begin position="58"/>
        <end position="76"/>
    </location>
</feature>
<dbReference type="Pfam" id="PF04932">
    <property type="entry name" value="Wzy_C"/>
    <property type="match status" value="1"/>
</dbReference>
<reference evidence="8 9" key="1">
    <citation type="submission" date="2016-10" db="EMBL/GenBank/DDBJ databases">
        <authorList>
            <person name="de Groot N.N."/>
        </authorList>
    </citation>
    <scope>NUCLEOTIDE SEQUENCE [LARGE SCALE GENOMIC DNA]</scope>
    <source>
        <strain evidence="8 9">CGMCC 1.5382</strain>
    </source>
</reference>
<feature type="domain" description="O-antigen ligase-related" evidence="7">
    <location>
        <begin position="134"/>
        <end position="265"/>
    </location>
</feature>
<evidence type="ECO:0000313" key="8">
    <source>
        <dbReference type="EMBL" id="SDK43345.1"/>
    </source>
</evidence>
<feature type="region of interest" description="Disordered" evidence="5">
    <location>
        <begin position="328"/>
        <end position="347"/>
    </location>
</feature>
<evidence type="ECO:0000256" key="1">
    <source>
        <dbReference type="ARBA" id="ARBA00004141"/>
    </source>
</evidence>